<evidence type="ECO:0000259" key="7">
    <source>
        <dbReference type="SMART" id="SM00922"/>
    </source>
</evidence>
<evidence type="ECO:0000256" key="4">
    <source>
        <dbReference type="ARBA" id="ARBA00023239"/>
    </source>
</evidence>
<dbReference type="Gene3D" id="3.20.20.120">
    <property type="entry name" value="Enolase-like C-terminal domain"/>
    <property type="match status" value="1"/>
</dbReference>
<evidence type="ECO:0000313" key="8">
    <source>
        <dbReference type="EMBL" id="SQD92460.1"/>
    </source>
</evidence>
<dbReference type="GO" id="GO:0016854">
    <property type="term" value="F:racemase and epimerase activity"/>
    <property type="evidence" value="ECO:0007669"/>
    <property type="project" value="UniProtKB-ARBA"/>
</dbReference>
<dbReference type="PANTHER" id="PTHR48073:SF5">
    <property type="entry name" value="O-SUCCINYLBENZOATE SYNTHASE"/>
    <property type="match status" value="1"/>
</dbReference>
<dbReference type="Proteomes" id="UP000249818">
    <property type="component" value="Chromosome BARAN1"/>
</dbReference>
<evidence type="ECO:0000256" key="6">
    <source>
        <dbReference type="NCBIfam" id="TIGR01928"/>
    </source>
</evidence>
<evidence type="ECO:0000256" key="2">
    <source>
        <dbReference type="ARBA" id="ARBA00022723"/>
    </source>
</evidence>
<dbReference type="CDD" id="cd03317">
    <property type="entry name" value="NAAAR"/>
    <property type="match status" value="1"/>
</dbReference>
<dbReference type="InterPro" id="IPR013342">
    <property type="entry name" value="Mandelate_racemase_C"/>
</dbReference>
<dbReference type="KEGG" id="bana:BARAN1_0435"/>
<protein>
    <recommendedName>
        <fullName evidence="5 6">o-succinylbenzoate synthase</fullName>
        <ecNumber evidence="5 6">4.2.1.113</ecNumber>
    </recommendedName>
</protein>
<dbReference type="InterPro" id="IPR029017">
    <property type="entry name" value="Enolase-like_N"/>
</dbReference>
<dbReference type="Pfam" id="PF02746">
    <property type="entry name" value="MR_MLE_N"/>
    <property type="match status" value="1"/>
</dbReference>
<dbReference type="SUPFAM" id="SSF51604">
    <property type="entry name" value="Enolase C-terminal domain-like"/>
    <property type="match status" value="1"/>
</dbReference>
<dbReference type="EC" id="4.2.1.113" evidence="5 6"/>
<accession>A0A2X3L109</accession>
<dbReference type="SFLD" id="SFLDS00001">
    <property type="entry name" value="Enolase"/>
    <property type="match status" value="1"/>
</dbReference>
<reference evidence="9" key="1">
    <citation type="submission" date="2018-05" db="EMBL/GenBank/DDBJ databases">
        <authorList>
            <person name="Hao L."/>
        </authorList>
    </citation>
    <scope>NUCLEOTIDE SEQUENCE [LARGE SCALE GENOMIC DNA]</scope>
</reference>
<feature type="domain" description="Mandelate racemase/muconate lactonizing enzyme C-terminal" evidence="7">
    <location>
        <begin position="143"/>
        <end position="235"/>
    </location>
</feature>
<dbReference type="SFLD" id="SFLDF00009">
    <property type="entry name" value="o-succinylbenzoate_synthase"/>
    <property type="match status" value="1"/>
</dbReference>
<sequence>MIRIERATLSLVELPLVAPFVTSFGEERMRTALLLSLAADGLTGWGECVADRGPWYSAETTDTARHVILDFALPFLAGKGISHPTDVPRLLAPIRGHPMAKATVEAALWDLHAQREGKPLAAVLGGTQDRVPSGVSVGIQPDIATLISRVAAYVAAGYQRVKLKVKPGWDLEPVAAVREQFPDLPLSVDANAAYTLDRAPHLAELDRFGLLMVEQPLAYDDLVGHARLAGTLRTPLCLDESISSPHRAWEALELGACRIINVKQGRIGGLSAVLAVHDLARARGVPLWCGGMLETGIGRAVNVALASLPGFTLPHDISATDRYYEEDIALPPFRLEEGWVRVPQRPGLGVEVDLARLHRFTEAAWAWRP</sequence>
<evidence type="ECO:0000256" key="3">
    <source>
        <dbReference type="ARBA" id="ARBA00022842"/>
    </source>
</evidence>
<dbReference type="GO" id="GO:0043748">
    <property type="term" value="F:O-succinylbenzoate synthase activity"/>
    <property type="evidence" value="ECO:0007669"/>
    <property type="project" value="UniProtKB-EC"/>
</dbReference>
<dbReference type="Gene3D" id="3.30.390.10">
    <property type="entry name" value="Enolase-like, N-terminal domain"/>
    <property type="match status" value="1"/>
</dbReference>
<keyword evidence="2" id="KW-0479">Metal-binding</keyword>
<dbReference type="SUPFAM" id="SSF54826">
    <property type="entry name" value="Enolase N-terminal domain-like"/>
    <property type="match status" value="1"/>
</dbReference>
<keyword evidence="4 8" id="KW-0456">Lyase</keyword>
<keyword evidence="3" id="KW-0460">Magnesium</keyword>
<comment type="cofactor">
    <cofactor evidence="1">
        <name>a divalent metal cation</name>
        <dbReference type="ChEBI" id="CHEBI:60240"/>
    </cofactor>
</comment>
<dbReference type="SMART" id="SM00922">
    <property type="entry name" value="MR_MLE"/>
    <property type="match status" value="1"/>
</dbReference>
<dbReference type="GO" id="GO:0009234">
    <property type="term" value="P:menaquinone biosynthetic process"/>
    <property type="evidence" value="ECO:0007669"/>
    <property type="project" value="UniProtKB-UniRule"/>
</dbReference>
<dbReference type="InterPro" id="IPR010197">
    <property type="entry name" value="OSBS/NAAAR"/>
</dbReference>
<dbReference type="Pfam" id="PF13378">
    <property type="entry name" value="MR_MLE_C"/>
    <property type="match status" value="1"/>
</dbReference>
<dbReference type="InterPro" id="IPR036849">
    <property type="entry name" value="Enolase-like_C_sf"/>
</dbReference>
<gene>
    <name evidence="8" type="primary">menC</name>
    <name evidence="8" type="ORF">BARAN1_0435</name>
</gene>
<dbReference type="InterPro" id="IPR029065">
    <property type="entry name" value="Enolase_C-like"/>
</dbReference>
<name>A0A2X3L109_9BACT</name>
<dbReference type="AlphaFoldDB" id="A0A2X3L109"/>
<dbReference type="SFLD" id="SFLDG00180">
    <property type="entry name" value="muconate_cycloisomerase"/>
    <property type="match status" value="1"/>
</dbReference>
<dbReference type="GO" id="GO:0046872">
    <property type="term" value="F:metal ion binding"/>
    <property type="evidence" value="ECO:0007669"/>
    <property type="project" value="UniProtKB-KW"/>
</dbReference>
<dbReference type="InterPro" id="IPR013341">
    <property type="entry name" value="Mandelate_racemase_N_dom"/>
</dbReference>
<dbReference type="EMBL" id="LS483254">
    <property type="protein sequence ID" value="SQD92460.1"/>
    <property type="molecule type" value="Genomic_DNA"/>
</dbReference>
<keyword evidence="9" id="KW-1185">Reference proteome</keyword>
<organism evidence="8 9">
    <name type="scientific">Candidatus Bipolaricaulis anaerobius</name>
    <dbReference type="NCBI Taxonomy" id="2026885"/>
    <lineage>
        <taxon>Bacteria</taxon>
        <taxon>Candidatus Bipolaricaulota</taxon>
        <taxon>Candidatus Bipolaricaulia</taxon>
        <taxon>Candidatus Bipolaricaulales</taxon>
        <taxon>Candidatus Bipolaricaulaceae</taxon>
        <taxon>Candidatus Bipolaricaulis</taxon>
    </lineage>
</organism>
<dbReference type="UniPathway" id="UPA00079"/>
<dbReference type="NCBIfam" id="TIGR01928">
    <property type="entry name" value="menC_lowGC_arch"/>
    <property type="match status" value="1"/>
</dbReference>
<evidence type="ECO:0000313" key="9">
    <source>
        <dbReference type="Proteomes" id="UP000249818"/>
    </source>
</evidence>
<proteinExistence type="predicted"/>
<evidence type="ECO:0000256" key="5">
    <source>
        <dbReference type="ARBA" id="ARBA00029491"/>
    </source>
</evidence>
<dbReference type="UniPathway" id="UPA01057">
    <property type="reaction ID" value="UER00165"/>
</dbReference>
<evidence type="ECO:0000256" key="1">
    <source>
        <dbReference type="ARBA" id="ARBA00001968"/>
    </source>
</evidence>
<dbReference type="PANTHER" id="PTHR48073">
    <property type="entry name" value="O-SUCCINYLBENZOATE SYNTHASE-RELATED"/>
    <property type="match status" value="1"/>
</dbReference>
<dbReference type="RefSeq" id="WP_420196455.1">
    <property type="nucleotide sequence ID" value="NZ_LS483254.1"/>
</dbReference>